<reference evidence="3 4" key="1">
    <citation type="journal article" date="2017" name="Environ. Microbiol.">
        <title>Decay of the glycolytic pathway and adaptation to intranuclear parasitism within Enterocytozoonidae microsporidia.</title>
        <authorList>
            <person name="Wiredu Boakye D."/>
            <person name="Jaroenlak P."/>
            <person name="Prachumwat A."/>
            <person name="Williams T.A."/>
            <person name="Bateman K.S."/>
            <person name="Itsathitphaisarn O."/>
            <person name="Sritunyalucksana K."/>
            <person name="Paszkiewicz K.H."/>
            <person name="Moore K.A."/>
            <person name="Stentiford G.D."/>
            <person name="Williams B.A."/>
        </authorList>
    </citation>
    <scope>NUCLEOTIDE SEQUENCE [LARGE SCALE GENOMIC DNA]</scope>
    <source>
        <strain evidence="3 4">TH1</strain>
    </source>
</reference>
<protein>
    <recommendedName>
        <fullName evidence="5">Rpb4</fullName>
    </recommendedName>
</protein>
<proteinExistence type="predicted"/>
<dbReference type="STRING" id="646526.A0A1W0E9I1"/>
<dbReference type="Proteomes" id="UP000192758">
    <property type="component" value="Unassembled WGS sequence"/>
</dbReference>
<sequence>MSNNNGTPISNTETFFILKNNKEKYTNKTIKSHEVFLDSLEYVENVKKIEDINACENLKNFLIALGFLEEESIQFLNLLPLSVTEIKILIPSLSRLTDPILESAIVKTKEIAFV</sequence>
<accession>A0A1W0E9I1</accession>
<comment type="subcellular location">
    <subcellularLocation>
        <location evidence="1">Nucleus</location>
    </subcellularLocation>
</comment>
<dbReference type="GO" id="GO:0006352">
    <property type="term" value="P:DNA-templated transcription initiation"/>
    <property type="evidence" value="ECO:0007669"/>
    <property type="project" value="InterPro"/>
</dbReference>
<dbReference type="Gene3D" id="1.20.1250.40">
    <property type="match status" value="1"/>
</dbReference>
<evidence type="ECO:0000256" key="1">
    <source>
        <dbReference type="ARBA" id="ARBA00004123"/>
    </source>
</evidence>
<dbReference type="InterPro" id="IPR010997">
    <property type="entry name" value="HRDC-like_sf"/>
</dbReference>
<dbReference type="VEuPathDB" id="MicrosporidiaDB:EHP00_412"/>
<dbReference type="AlphaFoldDB" id="A0A1W0E9I1"/>
<dbReference type="OrthoDB" id="2186918at2759"/>
<dbReference type="InterPro" id="IPR005574">
    <property type="entry name" value="Rpb4/RPC9"/>
</dbReference>
<evidence type="ECO:0000313" key="4">
    <source>
        <dbReference type="Proteomes" id="UP000192758"/>
    </source>
</evidence>
<dbReference type="Pfam" id="PF03874">
    <property type="entry name" value="RNA_pol_Rpb4"/>
    <property type="match status" value="1"/>
</dbReference>
<gene>
    <name evidence="3" type="ORF">EHP00_412</name>
</gene>
<keyword evidence="4" id="KW-1185">Reference proteome</keyword>
<dbReference type="EMBL" id="MNPJ01000001">
    <property type="protein sequence ID" value="OQS55872.1"/>
    <property type="molecule type" value="Genomic_DNA"/>
</dbReference>
<dbReference type="InterPro" id="IPR038324">
    <property type="entry name" value="Rpb4/RPC9_sf"/>
</dbReference>
<evidence type="ECO:0008006" key="5">
    <source>
        <dbReference type="Google" id="ProtNLM"/>
    </source>
</evidence>
<organism evidence="3 4">
    <name type="scientific">Ecytonucleospora hepatopenaei</name>
    <dbReference type="NCBI Taxonomy" id="646526"/>
    <lineage>
        <taxon>Eukaryota</taxon>
        <taxon>Fungi</taxon>
        <taxon>Fungi incertae sedis</taxon>
        <taxon>Microsporidia</taxon>
        <taxon>Enterocytozoonidae</taxon>
        <taxon>Ecytonucleospora</taxon>
    </lineage>
</organism>
<comment type="caution">
    <text evidence="3">The sequence shown here is derived from an EMBL/GenBank/DDBJ whole genome shotgun (WGS) entry which is preliminary data.</text>
</comment>
<name>A0A1W0E9I1_9MICR</name>
<dbReference type="GO" id="GO:0030880">
    <property type="term" value="C:RNA polymerase complex"/>
    <property type="evidence" value="ECO:0007669"/>
    <property type="project" value="InterPro"/>
</dbReference>
<evidence type="ECO:0000313" key="3">
    <source>
        <dbReference type="EMBL" id="OQS55872.1"/>
    </source>
</evidence>
<dbReference type="GO" id="GO:0005634">
    <property type="term" value="C:nucleus"/>
    <property type="evidence" value="ECO:0007669"/>
    <property type="project" value="UniProtKB-SubCell"/>
</dbReference>
<dbReference type="GO" id="GO:0000166">
    <property type="term" value="F:nucleotide binding"/>
    <property type="evidence" value="ECO:0007669"/>
    <property type="project" value="InterPro"/>
</dbReference>
<dbReference type="SUPFAM" id="SSF47819">
    <property type="entry name" value="HRDC-like"/>
    <property type="match status" value="1"/>
</dbReference>
<evidence type="ECO:0000256" key="2">
    <source>
        <dbReference type="ARBA" id="ARBA00023242"/>
    </source>
</evidence>
<keyword evidence="2" id="KW-0539">Nucleus</keyword>